<dbReference type="GO" id="GO:0032259">
    <property type="term" value="P:methylation"/>
    <property type="evidence" value="ECO:0007669"/>
    <property type="project" value="UniProtKB-KW"/>
</dbReference>
<proteinExistence type="predicted"/>
<dbReference type="Proteomes" id="UP000326678">
    <property type="component" value="Chromosome Gxm1"/>
</dbReference>
<keyword evidence="1" id="KW-0808">Transferase</keyword>
<dbReference type="AlphaFoldDB" id="A0A5P8VZT2"/>
<evidence type="ECO:0000313" key="1">
    <source>
        <dbReference type="EMBL" id="QFS45942.1"/>
    </source>
</evidence>
<organism evidence="1 2">
    <name type="scientific">Nostoc sphaeroides CCNUC1</name>
    <dbReference type="NCBI Taxonomy" id="2653204"/>
    <lineage>
        <taxon>Bacteria</taxon>
        <taxon>Bacillati</taxon>
        <taxon>Cyanobacteriota</taxon>
        <taxon>Cyanophyceae</taxon>
        <taxon>Nostocales</taxon>
        <taxon>Nostocaceae</taxon>
        <taxon>Nostoc</taxon>
    </lineage>
</organism>
<gene>
    <name evidence="1" type="ORF">GXM_03421</name>
</gene>
<protein>
    <submittedName>
        <fullName evidence="1">Class I SAM-dependent methyltransferase</fullName>
    </submittedName>
</protein>
<dbReference type="RefSeq" id="WP_225892437.1">
    <property type="nucleotide sequence ID" value="NZ_CP045226.1"/>
</dbReference>
<reference evidence="1 2" key="1">
    <citation type="submission" date="2019-10" db="EMBL/GenBank/DDBJ databases">
        <title>Genomic and transcriptomic insights into the perfect genentic adaptation of a filamentous nitrogen-fixing cyanobacterium to rice fields.</title>
        <authorList>
            <person name="Chen Z."/>
        </authorList>
    </citation>
    <scope>NUCLEOTIDE SEQUENCE [LARGE SCALE GENOMIC DNA]</scope>
    <source>
        <strain evidence="1">CCNUC1</strain>
    </source>
</reference>
<accession>A0A5P8VZT2</accession>
<dbReference type="KEGG" id="nsh:GXM_03421"/>
<name>A0A5P8VZT2_9NOSO</name>
<keyword evidence="1" id="KW-0489">Methyltransferase</keyword>
<sequence length="215" mass="24618">MIFATLAKGATQEWKTDSTNPGHTITNLGHSYIEALKQFAIRNTSTSLGTSSQFAITFCDGDLYPDTFTRCLIEALDLNPQSSLNRHNRLKSRIAHFPAVVWNNRDQEDALTTEYSRIVREASNNHPAESRMQSVEPLLVTPHFVNIREYNFTYRQQLDLTGLIGRAMSVSYLPREGSAYEQLIDNFQELYQRFRDESGFVYMVYHTSVHLGEVI</sequence>
<dbReference type="GO" id="GO:0008168">
    <property type="term" value="F:methyltransferase activity"/>
    <property type="evidence" value="ECO:0007669"/>
    <property type="project" value="UniProtKB-KW"/>
</dbReference>
<dbReference type="EMBL" id="CP045226">
    <property type="protein sequence ID" value="QFS45942.1"/>
    <property type="molecule type" value="Genomic_DNA"/>
</dbReference>
<evidence type="ECO:0000313" key="2">
    <source>
        <dbReference type="Proteomes" id="UP000326678"/>
    </source>
</evidence>
<keyword evidence="2" id="KW-1185">Reference proteome</keyword>